<reference evidence="2" key="1">
    <citation type="submission" date="2014-09" db="EMBL/GenBank/DDBJ databases">
        <authorList>
            <person name="Magalhaes I.L.F."/>
            <person name="Oliveira U."/>
            <person name="Santos F.R."/>
            <person name="Vidigal T.H.D.A."/>
            <person name="Brescovit A.D."/>
            <person name="Santos A.J."/>
        </authorList>
    </citation>
    <scope>NUCLEOTIDE SEQUENCE</scope>
    <source>
        <tissue evidence="2">Shoot tissue taken approximately 20 cm above the soil surface</tissue>
    </source>
</reference>
<evidence type="ECO:0000313" key="2">
    <source>
        <dbReference type="EMBL" id="JAD88849.1"/>
    </source>
</evidence>
<proteinExistence type="predicted"/>
<feature type="compositionally biased region" description="Gly residues" evidence="1">
    <location>
        <begin position="1"/>
        <end position="19"/>
    </location>
</feature>
<reference evidence="2" key="2">
    <citation type="journal article" date="2015" name="Data Brief">
        <title>Shoot transcriptome of the giant reed, Arundo donax.</title>
        <authorList>
            <person name="Barrero R.A."/>
            <person name="Guerrero F.D."/>
            <person name="Moolhuijzen P."/>
            <person name="Goolsby J.A."/>
            <person name="Tidwell J."/>
            <person name="Bellgard S.E."/>
            <person name="Bellgard M.I."/>
        </authorList>
    </citation>
    <scope>NUCLEOTIDE SEQUENCE</scope>
    <source>
        <tissue evidence="2">Shoot tissue taken approximately 20 cm above the soil surface</tissue>
    </source>
</reference>
<name>A0A0A9DJT7_ARUDO</name>
<protein>
    <submittedName>
        <fullName evidence="2">Uncharacterized protein</fullName>
    </submittedName>
</protein>
<feature type="region of interest" description="Disordered" evidence="1">
    <location>
        <begin position="1"/>
        <end position="45"/>
    </location>
</feature>
<organism evidence="2">
    <name type="scientific">Arundo donax</name>
    <name type="common">Giant reed</name>
    <name type="synonym">Donax arundinaceus</name>
    <dbReference type="NCBI Taxonomy" id="35708"/>
    <lineage>
        <taxon>Eukaryota</taxon>
        <taxon>Viridiplantae</taxon>
        <taxon>Streptophyta</taxon>
        <taxon>Embryophyta</taxon>
        <taxon>Tracheophyta</taxon>
        <taxon>Spermatophyta</taxon>
        <taxon>Magnoliopsida</taxon>
        <taxon>Liliopsida</taxon>
        <taxon>Poales</taxon>
        <taxon>Poaceae</taxon>
        <taxon>PACMAD clade</taxon>
        <taxon>Arundinoideae</taxon>
        <taxon>Arundineae</taxon>
        <taxon>Arundo</taxon>
    </lineage>
</organism>
<sequence>MGGARLPVRGGGSWGGVGGRRPRLRGRHRGLRCDHEAGAGVPQAP</sequence>
<dbReference type="EMBL" id="GBRH01209046">
    <property type="protein sequence ID" value="JAD88849.1"/>
    <property type="molecule type" value="Transcribed_RNA"/>
</dbReference>
<dbReference type="AlphaFoldDB" id="A0A0A9DJT7"/>
<feature type="compositionally biased region" description="Basic residues" evidence="1">
    <location>
        <begin position="20"/>
        <end position="30"/>
    </location>
</feature>
<accession>A0A0A9DJT7</accession>
<evidence type="ECO:0000256" key="1">
    <source>
        <dbReference type="SAM" id="MobiDB-lite"/>
    </source>
</evidence>